<feature type="coiled-coil region" evidence="1">
    <location>
        <begin position="6"/>
        <end position="56"/>
    </location>
</feature>
<accession>A0ABP7FSL8</accession>
<reference evidence="3" key="1">
    <citation type="journal article" date="2019" name="Int. J. Syst. Evol. Microbiol.">
        <title>The Global Catalogue of Microorganisms (GCM) 10K type strain sequencing project: providing services to taxonomists for standard genome sequencing and annotation.</title>
        <authorList>
            <consortium name="The Broad Institute Genomics Platform"/>
            <consortium name="The Broad Institute Genome Sequencing Center for Infectious Disease"/>
            <person name="Wu L."/>
            <person name="Ma J."/>
        </authorList>
    </citation>
    <scope>NUCLEOTIDE SEQUENCE [LARGE SCALE GENOMIC DNA]</scope>
    <source>
        <strain evidence="3">JCM 17137</strain>
    </source>
</reference>
<evidence type="ECO:0000256" key="1">
    <source>
        <dbReference type="SAM" id="Coils"/>
    </source>
</evidence>
<protein>
    <submittedName>
        <fullName evidence="2">Uncharacterized protein</fullName>
    </submittedName>
</protein>
<evidence type="ECO:0000313" key="3">
    <source>
        <dbReference type="Proteomes" id="UP001500908"/>
    </source>
</evidence>
<evidence type="ECO:0000313" key="2">
    <source>
        <dbReference type="EMBL" id="GAA3747294.1"/>
    </source>
</evidence>
<organism evidence="2 3">
    <name type="scientific">Salinactinospora qingdaonensis</name>
    <dbReference type="NCBI Taxonomy" id="702744"/>
    <lineage>
        <taxon>Bacteria</taxon>
        <taxon>Bacillati</taxon>
        <taxon>Actinomycetota</taxon>
        <taxon>Actinomycetes</taxon>
        <taxon>Streptosporangiales</taxon>
        <taxon>Nocardiopsidaceae</taxon>
        <taxon>Salinactinospora</taxon>
    </lineage>
</organism>
<dbReference type="RefSeq" id="WP_344971847.1">
    <property type="nucleotide sequence ID" value="NZ_BAABDD010000012.1"/>
</dbReference>
<gene>
    <name evidence="2" type="ORF">GCM10022402_28370</name>
</gene>
<sequence length="245" mass="27523">MPEPPESDLSRRIAELENAERRLRELEPRLVGLNTLEGIEERLSQSIAEIEEGMDEIVDRIRESCSELGELLMEHDFPDVDEQMAELRDAFAELNAVDLRWLSELVWIRDGDDEGAAATVADTPVKRLNEGMPADPGSSDALRDKVDVWTDQADHCADYLQGVGWQAEEFGRAAVTAAHLQRVDLADREKAKLQHLVEEAEKAHQVWEGCVGAVAEHKPWVPVPVMENQIELFPAEVAERSDAPW</sequence>
<name>A0ABP7FSL8_9ACTN</name>
<keyword evidence="3" id="KW-1185">Reference proteome</keyword>
<comment type="caution">
    <text evidence="2">The sequence shown here is derived from an EMBL/GenBank/DDBJ whole genome shotgun (WGS) entry which is preliminary data.</text>
</comment>
<dbReference type="EMBL" id="BAABDD010000012">
    <property type="protein sequence ID" value="GAA3747294.1"/>
    <property type="molecule type" value="Genomic_DNA"/>
</dbReference>
<dbReference type="Proteomes" id="UP001500908">
    <property type="component" value="Unassembled WGS sequence"/>
</dbReference>
<keyword evidence="1" id="KW-0175">Coiled coil</keyword>
<proteinExistence type="predicted"/>